<dbReference type="AlphaFoldDB" id="A0A4R7SXD9"/>
<gene>
    <name evidence="3" type="ORF">EV138_6395</name>
</gene>
<dbReference type="Proteomes" id="UP000295151">
    <property type="component" value="Unassembled WGS sequence"/>
</dbReference>
<dbReference type="OrthoDB" id="4860012at2"/>
<evidence type="ECO:0000313" key="4">
    <source>
        <dbReference type="Proteomes" id="UP000295151"/>
    </source>
</evidence>
<evidence type="ECO:0000313" key="3">
    <source>
        <dbReference type="EMBL" id="TDU83931.1"/>
    </source>
</evidence>
<dbReference type="EMBL" id="SOCE01000002">
    <property type="protein sequence ID" value="TDU83931.1"/>
    <property type="molecule type" value="Genomic_DNA"/>
</dbReference>
<name>A0A4R7SXD9_9ACTN</name>
<comment type="caution">
    <text evidence="3">The sequence shown here is derived from an EMBL/GenBank/DDBJ whole genome shotgun (WGS) entry which is preliminary data.</text>
</comment>
<feature type="region of interest" description="Disordered" evidence="1">
    <location>
        <begin position="21"/>
        <end position="48"/>
    </location>
</feature>
<sequence>MKLAVLALPVLILITGCSGGSPDANPTNAPPGMTSTALPPRPTGGPTGVSLPSTAPGPAFTADRYVELANALHKRGVAIWWETDLVARWLEGPGSFDQAIDRLGALGKVPGVVGFKVSDEIGYHDGLQTVAEAAQFLRAAKTRLAQVAPGKQLLVDAVVPELGCLPWRGTNQQGCAQRVRLKYPAATAAALEGYLRAGLIDRLDLSTGLLEEATYAKWGLTKREAQVDVWNRVKAQGWPQLTILQARKALAEPDGYQGDTGQANDDAVTYIDVPVAAGARAVDIWTWRQQYQGNVVSLLGPGLSGNPLWTELIRRRADGRQLITHMTPSQLPADSAAFGHECDLAAAAFSAVFVAAGTG</sequence>
<dbReference type="PROSITE" id="PS51257">
    <property type="entry name" value="PROKAR_LIPOPROTEIN"/>
    <property type="match status" value="1"/>
</dbReference>
<reference evidence="3 4" key="1">
    <citation type="submission" date="2019-03" db="EMBL/GenBank/DDBJ databases">
        <title>Genomic Encyclopedia of Type Strains, Phase III (KMG-III): the genomes of soil and plant-associated and newly described type strains.</title>
        <authorList>
            <person name="Whitman W."/>
        </authorList>
    </citation>
    <scope>NUCLEOTIDE SEQUENCE [LARGE SCALE GENOMIC DNA]</scope>
    <source>
        <strain evidence="3 4">VKM Ac-2575</strain>
    </source>
</reference>
<feature type="chain" id="PRO_5039694182" description="Glycosyl hydrolase family 10" evidence="2">
    <location>
        <begin position="21"/>
        <end position="359"/>
    </location>
</feature>
<evidence type="ECO:0000256" key="1">
    <source>
        <dbReference type="SAM" id="MobiDB-lite"/>
    </source>
</evidence>
<dbReference type="RefSeq" id="WP_133983522.1">
    <property type="nucleotide sequence ID" value="NZ_SOCE01000002.1"/>
</dbReference>
<keyword evidence="4" id="KW-1185">Reference proteome</keyword>
<feature type="signal peptide" evidence="2">
    <location>
        <begin position="1"/>
        <end position="20"/>
    </location>
</feature>
<keyword evidence="2" id="KW-0732">Signal</keyword>
<evidence type="ECO:0008006" key="5">
    <source>
        <dbReference type="Google" id="ProtNLM"/>
    </source>
</evidence>
<evidence type="ECO:0000256" key="2">
    <source>
        <dbReference type="SAM" id="SignalP"/>
    </source>
</evidence>
<protein>
    <recommendedName>
        <fullName evidence="5">Glycosyl hydrolase family 10</fullName>
    </recommendedName>
</protein>
<accession>A0A4R7SXD9</accession>
<proteinExistence type="predicted"/>
<organism evidence="3 4">
    <name type="scientific">Kribbella voronezhensis</name>
    <dbReference type="NCBI Taxonomy" id="2512212"/>
    <lineage>
        <taxon>Bacteria</taxon>
        <taxon>Bacillati</taxon>
        <taxon>Actinomycetota</taxon>
        <taxon>Actinomycetes</taxon>
        <taxon>Propionibacteriales</taxon>
        <taxon>Kribbellaceae</taxon>
        <taxon>Kribbella</taxon>
    </lineage>
</organism>